<evidence type="ECO:0000313" key="2">
    <source>
        <dbReference type="Proteomes" id="UP000054549"/>
    </source>
</evidence>
<name>A0A0C2WI81_AMAMK</name>
<dbReference type="InParanoid" id="A0A0C2WI81"/>
<reference evidence="1 2" key="1">
    <citation type="submission" date="2014-04" db="EMBL/GenBank/DDBJ databases">
        <title>Evolutionary Origins and Diversification of the Mycorrhizal Mutualists.</title>
        <authorList>
            <consortium name="DOE Joint Genome Institute"/>
            <consortium name="Mycorrhizal Genomics Consortium"/>
            <person name="Kohler A."/>
            <person name="Kuo A."/>
            <person name="Nagy L.G."/>
            <person name="Floudas D."/>
            <person name="Copeland A."/>
            <person name="Barry K.W."/>
            <person name="Cichocki N."/>
            <person name="Veneault-Fourrey C."/>
            <person name="LaButti K."/>
            <person name="Lindquist E.A."/>
            <person name="Lipzen A."/>
            <person name="Lundell T."/>
            <person name="Morin E."/>
            <person name="Murat C."/>
            <person name="Riley R."/>
            <person name="Ohm R."/>
            <person name="Sun H."/>
            <person name="Tunlid A."/>
            <person name="Henrissat B."/>
            <person name="Grigoriev I.V."/>
            <person name="Hibbett D.S."/>
            <person name="Martin F."/>
        </authorList>
    </citation>
    <scope>NUCLEOTIDE SEQUENCE [LARGE SCALE GENOMIC DNA]</scope>
    <source>
        <strain evidence="1 2">Koide BX008</strain>
    </source>
</reference>
<dbReference type="AlphaFoldDB" id="A0A0C2WI81"/>
<evidence type="ECO:0000313" key="1">
    <source>
        <dbReference type="EMBL" id="KIL55843.1"/>
    </source>
</evidence>
<proteinExistence type="predicted"/>
<dbReference type="Proteomes" id="UP000054549">
    <property type="component" value="Unassembled WGS sequence"/>
</dbReference>
<accession>A0A0C2WI81</accession>
<protein>
    <submittedName>
        <fullName evidence="1">Uncharacterized protein</fullName>
    </submittedName>
</protein>
<dbReference type="EMBL" id="KN818468">
    <property type="protein sequence ID" value="KIL55843.1"/>
    <property type="molecule type" value="Genomic_DNA"/>
</dbReference>
<dbReference type="HOGENOM" id="CLU_3086731_0_0_1"/>
<keyword evidence="2" id="KW-1185">Reference proteome</keyword>
<sequence>MLLAACTAFVFIVAFNILKQPPEMPLNSLDQEQTPDGNSSYSPVELFQLDFR</sequence>
<gene>
    <name evidence="1" type="ORF">M378DRAFT_173257</name>
</gene>
<organism evidence="1 2">
    <name type="scientific">Amanita muscaria (strain Koide BX008)</name>
    <dbReference type="NCBI Taxonomy" id="946122"/>
    <lineage>
        <taxon>Eukaryota</taxon>
        <taxon>Fungi</taxon>
        <taxon>Dikarya</taxon>
        <taxon>Basidiomycota</taxon>
        <taxon>Agaricomycotina</taxon>
        <taxon>Agaricomycetes</taxon>
        <taxon>Agaricomycetidae</taxon>
        <taxon>Agaricales</taxon>
        <taxon>Pluteineae</taxon>
        <taxon>Amanitaceae</taxon>
        <taxon>Amanita</taxon>
    </lineage>
</organism>